<evidence type="ECO:0000313" key="4">
    <source>
        <dbReference type="EMBL" id="MCW6512056.1"/>
    </source>
</evidence>
<dbReference type="EMBL" id="JAMOIM010000039">
    <property type="protein sequence ID" value="MCW6512056.1"/>
    <property type="molecule type" value="Genomic_DNA"/>
</dbReference>
<proteinExistence type="inferred from homology"/>
<dbReference type="Proteomes" id="UP001165667">
    <property type="component" value="Unassembled WGS sequence"/>
</dbReference>
<comment type="caution">
    <text evidence="4">The sequence shown here is derived from an EMBL/GenBank/DDBJ whole genome shotgun (WGS) entry which is preliminary data.</text>
</comment>
<dbReference type="PRINTS" id="PR00080">
    <property type="entry name" value="SDRFAMILY"/>
</dbReference>
<dbReference type="InterPro" id="IPR036291">
    <property type="entry name" value="NAD(P)-bd_dom_sf"/>
</dbReference>
<dbReference type="Pfam" id="PF00106">
    <property type="entry name" value="adh_short"/>
    <property type="match status" value="1"/>
</dbReference>
<protein>
    <submittedName>
        <fullName evidence="4">SDR family NAD(P)-dependent oxidoreductase</fullName>
    </submittedName>
</protein>
<sequence length="248" mass="25408">MDINGCVALVTGAPGGIGRAFVAELLKRGAAKIYVGARDTASLADLMKDDDKRLVPMALDVTDAAMVARAATEAPDVTLLINNAGYASFQGAIAAHDMAAARREMDVNYFGPLALTRAFRPVLAAGGGGAVVNMLSMAALVSLPVTGTYSASKAAFLSVTRSIRAELAAQGTAVVGVLAVQTESAIGARLPPPRMMPAEVVADVLDAVQTGLSEEIVAGAQTKAAYQAFTADPKGFQAKMSTRLPQAT</sequence>
<dbReference type="PANTHER" id="PTHR44169">
    <property type="entry name" value="NADPH-DEPENDENT 1-ACYLDIHYDROXYACETONE PHOSPHATE REDUCTASE"/>
    <property type="match status" value="1"/>
</dbReference>
<comment type="similarity">
    <text evidence="1 3">Belongs to the short-chain dehydrogenases/reductases (SDR) family.</text>
</comment>
<keyword evidence="5" id="KW-1185">Reference proteome</keyword>
<dbReference type="GO" id="GO:0016491">
    <property type="term" value="F:oxidoreductase activity"/>
    <property type="evidence" value="ECO:0007669"/>
    <property type="project" value="UniProtKB-KW"/>
</dbReference>
<name>A0AA41Z309_9HYPH</name>
<dbReference type="SUPFAM" id="SSF51735">
    <property type="entry name" value="NAD(P)-binding Rossmann-fold domains"/>
    <property type="match status" value="1"/>
</dbReference>
<dbReference type="RefSeq" id="WP_282588435.1">
    <property type="nucleotide sequence ID" value="NZ_JAMOIM010000039.1"/>
</dbReference>
<evidence type="ECO:0000313" key="5">
    <source>
        <dbReference type="Proteomes" id="UP001165667"/>
    </source>
</evidence>
<dbReference type="Gene3D" id="3.40.50.720">
    <property type="entry name" value="NAD(P)-binding Rossmann-like Domain"/>
    <property type="match status" value="1"/>
</dbReference>
<accession>A0AA41Z309</accession>
<keyword evidence="2" id="KW-0560">Oxidoreductase</keyword>
<dbReference type="AlphaFoldDB" id="A0AA41Z309"/>
<dbReference type="InterPro" id="IPR002347">
    <property type="entry name" value="SDR_fam"/>
</dbReference>
<gene>
    <name evidence="4" type="ORF">M8523_29395</name>
</gene>
<evidence type="ECO:0000256" key="1">
    <source>
        <dbReference type="ARBA" id="ARBA00006484"/>
    </source>
</evidence>
<evidence type="ECO:0000256" key="3">
    <source>
        <dbReference type="RuleBase" id="RU000363"/>
    </source>
</evidence>
<evidence type="ECO:0000256" key="2">
    <source>
        <dbReference type="ARBA" id="ARBA00023002"/>
    </source>
</evidence>
<dbReference type="PANTHER" id="PTHR44169:SF6">
    <property type="entry name" value="NADPH-DEPENDENT 1-ACYLDIHYDROXYACETONE PHOSPHATE REDUCTASE"/>
    <property type="match status" value="1"/>
</dbReference>
<reference evidence="4" key="1">
    <citation type="submission" date="2022-05" db="EMBL/GenBank/DDBJ databases">
        <authorList>
            <person name="Pankratov T."/>
        </authorList>
    </citation>
    <scope>NUCLEOTIDE SEQUENCE</scope>
    <source>
        <strain evidence="4">BP6-180914</strain>
    </source>
</reference>
<dbReference type="PRINTS" id="PR00081">
    <property type="entry name" value="GDHRDH"/>
</dbReference>
<organism evidence="4 5">
    <name type="scientific">Lichenifustis flavocetrariae</name>
    <dbReference type="NCBI Taxonomy" id="2949735"/>
    <lineage>
        <taxon>Bacteria</taxon>
        <taxon>Pseudomonadati</taxon>
        <taxon>Pseudomonadota</taxon>
        <taxon>Alphaproteobacteria</taxon>
        <taxon>Hyphomicrobiales</taxon>
        <taxon>Lichenihabitantaceae</taxon>
        <taxon>Lichenifustis</taxon>
    </lineage>
</organism>